<sequence>MDELSALLEEDPQVPESASAEDKKVLEPLMKTYDELNEQGLKMSDNNPDPILEFVDNLVADVDNGIKAKGEQPGSDVITYTDLYAFLASNTGEKKLDLKGYNGEALKHLPLREYIYYSPEMSDIEVAAFNFYWGELMAYTYSADEEGNPSDRFYTDPVLIEGKYQVVDSNTVIINKTQFTEAYS</sequence>
<feature type="region of interest" description="Disordered" evidence="1">
    <location>
        <begin position="1"/>
        <end position="23"/>
    </location>
</feature>
<name>A0A917IVP6_9MICC</name>
<gene>
    <name evidence="2" type="ORF">GCM10007359_17010</name>
</gene>
<dbReference type="Proteomes" id="UP000600171">
    <property type="component" value="Unassembled WGS sequence"/>
</dbReference>
<keyword evidence="3" id="KW-1185">Reference proteome</keyword>
<feature type="compositionally biased region" description="Acidic residues" evidence="1">
    <location>
        <begin position="1"/>
        <end position="13"/>
    </location>
</feature>
<protein>
    <submittedName>
        <fullName evidence="2">Uncharacterized protein</fullName>
    </submittedName>
</protein>
<evidence type="ECO:0000313" key="3">
    <source>
        <dbReference type="Proteomes" id="UP000600171"/>
    </source>
</evidence>
<accession>A0A917IVP6</accession>
<comment type="caution">
    <text evidence="2">The sequence shown here is derived from an EMBL/GenBank/DDBJ whole genome shotgun (WGS) entry which is preliminary data.</text>
</comment>
<organism evidence="2 3">
    <name type="scientific">Rothia aerolata</name>
    <dbReference type="NCBI Taxonomy" id="1812262"/>
    <lineage>
        <taxon>Bacteria</taxon>
        <taxon>Bacillati</taxon>
        <taxon>Actinomycetota</taxon>
        <taxon>Actinomycetes</taxon>
        <taxon>Micrococcales</taxon>
        <taxon>Micrococcaceae</taxon>
        <taxon>Rothia</taxon>
    </lineage>
</organism>
<evidence type="ECO:0000256" key="1">
    <source>
        <dbReference type="SAM" id="MobiDB-lite"/>
    </source>
</evidence>
<dbReference type="EMBL" id="BMDC01000003">
    <property type="protein sequence ID" value="GGH64580.1"/>
    <property type="molecule type" value="Genomic_DNA"/>
</dbReference>
<proteinExistence type="predicted"/>
<evidence type="ECO:0000313" key="2">
    <source>
        <dbReference type="EMBL" id="GGH64580.1"/>
    </source>
</evidence>
<reference evidence="2 3" key="1">
    <citation type="journal article" date="2014" name="Int. J. Syst. Evol. Microbiol.">
        <title>Complete genome sequence of Corynebacterium casei LMG S-19264T (=DSM 44701T), isolated from a smear-ripened cheese.</title>
        <authorList>
            <consortium name="US DOE Joint Genome Institute (JGI-PGF)"/>
            <person name="Walter F."/>
            <person name="Albersmeier A."/>
            <person name="Kalinowski J."/>
            <person name="Ruckert C."/>
        </authorList>
    </citation>
    <scope>NUCLEOTIDE SEQUENCE [LARGE SCALE GENOMIC DNA]</scope>
    <source>
        <strain evidence="2 3">CCM 8669</strain>
    </source>
</reference>
<dbReference type="AlphaFoldDB" id="A0A917IVP6"/>